<comment type="caution">
    <text evidence="2">The sequence shown here is derived from an EMBL/GenBank/DDBJ whole genome shotgun (WGS) entry which is preliminary data.</text>
</comment>
<dbReference type="RefSeq" id="WP_174399762.1">
    <property type="nucleotide sequence ID" value="NZ_VBSB01000012.1"/>
</dbReference>
<dbReference type="SUPFAM" id="SSF51735">
    <property type="entry name" value="NAD(P)-binding Rossmann-fold domains"/>
    <property type="match status" value="1"/>
</dbReference>
<evidence type="ECO:0000313" key="3">
    <source>
        <dbReference type="Proteomes" id="UP000708347"/>
    </source>
</evidence>
<name>A0ABX2K4F1_9MYCO</name>
<accession>A0ABX2K4F1</accession>
<dbReference type="EMBL" id="VBSB01000012">
    <property type="protein sequence ID" value="NTY61936.1"/>
    <property type="molecule type" value="Genomic_DNA"/>
</dbReference>
<dbReference type="InterPro" id="IPR036291">
    <property type="entry name" value="NAD(P)-bd_dom_sf"/>
</dbReference>
<protein>
    <submittedName>
        <fullName evidence="2">SDR family NAD(P)-dependent oxidoreductase</fullName>
    </submittedName>
</protein>
<dbReference type="Gene3D" id="3.40.50.720">
    <property type="entry name" value="NAD(P)-binding Rossmann-like Domain"/>
    <property type="match status" value="1"/>
</dbReference>
<dbReference type="Pfam" id="PF00106">
    <property type="entry name" value="adh_short"/>
    <property type="match status" value="1"/>
</dbReference>
<dbReference type="PRINTS" id="PR00081">
    <property type="entry name" value="GDHRDH"/>
</dbReference>
<dbReference type="NCBIfam" id="NF004846">
    <property type="entry name" value="PRK06197.1"/>
    <property type="match status" value="1"/>
</dbReference>
<reference evidence="2 3" key="1">
    <citation type="submission" date="2019-05" db="EMBL/GenBank/DDBJ databases">
        <title>Mycolicibacterium sphagni ENV482 genome assembly.</title>
        <authorList>
            <person name="Chen W."/>
            <person name="Faulkner N.W."/>
            <person name="Hyman M.R."/>
        </authorList>
    </citation>
    <scope>NUCLEOTIDE SEQUENCE [LARGE SCALE GENOMIC DNA]</scope>
    <source>
        <strain evidence="2 3">ENV482</strain>
    </source>
</reference>
<keyword evidence="1" id="KW-0560">Oxidoreductase</keyword>
<dbReference type="Proteomes" id="UP000708347">
    <property type="component" value="Unassembled WGS sequence"/>
</dbReference>
<dbReference type="NCBIfam" id="NF004513">
    <property type="entry name" value="PRK05854.1"/>
    <property type="match status" value="1"/>
</dbReference>
<evidence type="ECO:0000313" key="2">
    <source>
        <dbReference type="EMBL" id="NTY61936.1"/>
    </source>
</evidence>
<dbReference type="InterPro" id="IPR002347">
    <property type="entry name" value="SDR_fam"/>
</dbReference>
<sequence>MHQRDVVVPDLAGKLIVVTGSTSGVGLALAARFSAAGAEVVMAIRNRAKGERALSQIRARTPDAAVNIKRLDLASLDSVAALGEELTAEGKPIDILINNAAVIAPMKRDTTIDGFEMQFGTNHLGHFALTAHLLPLLRAAPSPRVVTISAMAARNARIHFDDLQFETNYKPMQAYGQSKLANLIFARELERRSHDGEWGVMSNSAHPGMAKLNSPKATEAGEKAQVSRPERFIRLTQRLLPFMWQEIEQAIEPTLYAATSPQAEGAALYTPRGFLEAAGGGVRQAAIPDQAQNEAAAHWLWEISEHLTGTKYPAMQ</sequence>
<dbReference type="PANTHER" id="PTHR43157">
    <property type="entry name" value="PHOSPHATIDYLINOSITOL-GLYCAN BIOSYNTHESIS CLASS F PROTEIN-RELATED"/>
    <property type="match status" value="1"/>
</dbReference>
<proteinExistence type="predicted"/>
<gene>
    <name evidence="2" type="ORF">FEG63_20545</name>
</gene>
<organism evidence="2 3">
    <name type="scientific">Mycolicibacterium sphagni</name>
    <dbReference type="NCBI Taxonomy" id="1786"/>
    <lineage>
        <taxon>Bacteria</taxon>
        <taxon>Bacillati</taxon>
        <taxon>Actinomycetota</taxon>
        <taxon>Actinomycetes</taxon>
        <taxon>Mycobacteriales</taxon>
        <taxon>Mycobacteriaceae</taxon>
        <taxon>Mycolicibacterium</taxon>
    </lineage>
</organism>
<evidence type="ECO:0000256" key="1">
    <source>
        <dbReference type="ARBA" id="ARBA00023002"/>
    </source>
</evidence>
<dbReference type="PANTHER" id="PTHR43157:SF31">
    <property type="entry name" value="PHOSPHATIDYLINOSITOL-GLYCAN BIOSYNTHESIS CLASS F PROTEIN"/>
    <property type="match status" value="1"/>
</dbReference>
<keyword evidence="3" id="KW-1185">Reference proteome</keyword>
<dbReference type="CDD" id="cd05327">
    <property type="entry name" value="retinol-DH_like_SDR_c_like"/>
    <property type="match status" value="1"/>
</dbReference>